<dbReference type="EMBL" id="BT122982">
    <property type="protein sequence ID" value="ADE76328.1"/>
    <property type="molecule type" value="mRNA"/>
</dbReference>
<reference evidence="1" key="1">
    <citation type="submission" date="2010-04" db="EMBL/GenBank/DDBJ databases">
        <authorList>
            <person name="Reid K.E."/>
            <person name="Liao N."/>
            <person name="Chan S."/>
            <person name="Docking R."/>
            <person name="Taylor G."/>
            <person name="Moore R."/>
            <person name="Mayo M."/>
            <person name="Munro S."/>
            <person name="King J."/>
            <person name="Yanchuk A."/>
            <person name="Holt R."/>
            <person name="Jones S."/>
            <person name="Marra M."/>
            <person name="Ritland C.E."/>
            <person name="Ritland K."/>
            <person name="Bohlmann J."/>
        </authorList>
    </citation>
    <scope>NUCLEOTIDE SEQUENCE</scope>
    <source>
        <tissue evidence="1">Bud</tissue>
    </source>
</reference>
<dbReference type="OMA" id="THVEIFC"/>
<organism evidence="1">
    <name type="scientific">Picea sitchensis</name>
    <name type="common">Sitka spruce</name>
    <name type="synonym">Pinus sitchensis</name>
    <dbReference type="NCBI Taxonomy" id="3332"/>
    <lineage>
        <taxon>Eukaryota</taxon>
        <taxon>Viridiplantae</taxon>
        <taxon>Streptophyta</taxon>
        <taxon>Embryophyta</taxon>
        <taxon>Tracheophyta</taxon>
        <taxon>Spermatophyta</taxon>
        <taxon>Pinopsida</taxon>
        <taxon>Pinidae</taxon>
        <taxon>Conifers I</taxon>
        <taxon>Pinales</taxon>
        <taxon>Pinaceae</taxon>
        <taxon>Picea</taxon>
    </lineage>
</organism>
<sequence length="186" mass="20381">MIMGFNHVGFSSPAIDSQCRSSGLQVCASVLPASTVWKSSRCSHQWQQKHFLQVQKIRSRAYSHSHLVLCSTQAIQKVIFHAGETVVTVPFSKEAAVALSNAMDTLFQSFQGKAAAGKPQRWENLEFQHSSEDGTHVEIFCNPNAYANAFQAKVLMTIGDGNIKVTSEGLLSAIKSDVDQFVEMCA</sequence>
<name>D5A9V9_PICSI</name>
<dbReference type="AlphaFoldDB" id="D5A9V9"/>
<proteinExistence type="evidence at transcript level"/>
<protein>
    <submittedName>
        <fullName evidence="1">Uncharacterized protein</fullName>
    </submittedName>
</protein>
<evidence type="ECO:0000313" key="1">
    <source>
        <dbReference type="EMBL" id="ADE76328.1"/>
    </source>
</evidence>
<accession>D5A9V9</accession>